<dbReference type="AlphaFoldDB" id="A0A9P8TDV3"/>
<organism evidence="1 2">
    <name type="scientific">Wickerhamomyces mucosus</name>
    <dbReference type="NCBI Taxonomy" id="1378264"/>
    <lineage>
        <taxon>Eukaryota</taxon>
        <taxon>Fungi</taxon>
        <taxon>Dikarya</taxon>
        <taxon>Ascomycota</taxon>
        <taxon>Saccharomycotina</taxon>
        <taxon>Saccharomycetes</taxon>
        <taxon>Phaffomycetales</taxon>
        <taxon>Wickerhamomycetaceae</taxon>
        <taxon>Wickerhamomyces</taxon>
    </lineage>
</organism>
<protein>
    <submittedName>
        <fullName evidence="1">Uncharacterized protein</fullName>
    </submittedName>
</protein>
<reference evidence="1" key="2">
    <citation type="submission" date="2021-01" db="EMBL/GenBank/DDBJ databases">
        <authorList>
            <person name="Schikora-Tamarit M.A."/>
        </authorList>
    </citation>
    <scope>NUCLEOTIDE SEQUENCE</scope>
    <source>
        <strain evidence="1">CBS6341</strain>
    </source>
</reference>
<gene>
    <name evidence="1" type="ORF">WICMUC_003081</name>
</gene>
<dbReference type="Proteomes" id="UP000769528">
    <property type="component" value="Unassembled WGS sequence"/>
</dbReference>
<proteinExistence type="predicted"/>
<accession>A0A9P8TDV3</accession>
<evidence type="ECO:0000313" key="1">
    <source>
        <dbReference type="EMBL" id="KAH3674721.1"/>
    </source>
</evidence>
<comment type="caution">
    <text evidence="1">The sequence shown here is derived from an EMBL/GenBank/DDBJ whole genome shotgun (WGS) entry which is preliminary data.</text>
</comment>
<sequence>MESFNFNRLNLNPVILGKIFAGNKISKFPEDLFKDNLLIKDEDDEEILKLIELDDKKWKQDINKIIKLVLVFDNQAYLNEGEGDINIPTAWVNTIDKHPKKNTIATKIVLSILNGFIE</sequence>
<evidence type="ECO:0000313" key="2">
    <source>
        <dbReference type="Proteomes" id="UP000769528"/>
    </source>
</evidence>
<reference evidence="1" key="1">
    <citation type="journal article" date="2021" name="Open Biol.">
        <title>Shared evolutionary footprints suggest mitochondrial oxidative damage underlies multiple complex I losses in fungi.</title>
        <authorList>
            <person name="Schikora-Tamarit M.A."/>
            <person name="Marcet-Houben M."/>
            <person name="Nosek J."/>
            <person name="Gabaldon T."/>
        </authorList>
    </citation>
    <scope>NUCLEOTIDE SEQUENCE</scope>
    <source>
        <strain evidence="1">CBS6341</strain>
    </source>
</reference>
<name>A0A9P8TDV3_9ASCO</name>
<dbReference type="EMBL" id="JAEUBF010000833">
    <property type="protein sequence ID" value="KAH3674721.1"/>
    <property type="molecule type" value="Genomic_DNA"/>
</dbReference>
<keyword evidence="2" id="KW-1185">Reference proteome</keyword>